<dbReference type="InterPro" id="IPR001753">
    <property type="entry name" value="Enoyl-CoA_hydra/iso"/>
</dbReference>
<keyword evidence="3" id="KW-0812">Transmembrane</keyword>
<evidence type="ECO:0000256" key="2">
    <source>
        <dbReference type="RuleBase" id="RU003707"/>
    </source>
</evidence>
<dbReference type="AlphaFoldDB" id="A0A0J0XMV9"/>
<dbReference type="Gene3D" id="3.90.226.10">
    <property type="entry name" value="2-enoyl-CoA Hydratase, Chain A, domain 1"/>
    <property type="match status" value="1"/>
</dbReference>
<accession>A0A0J0XMV9</accession>
<dbReference type="OrthoDB" id="1696280at2759"/>
<evidence type="ECO:0000256" key="3">
    <source>
        <dbReference type="SAM" id="Phobius"/>
    </source>
</evidence>
<dbReference type="PANTHER" id="PTHR11941:SF75">
    <property type="entry name" value="ENOYL-COA HYDRATASE_ISOMERASE FAMILY PROTEIN"/>
    <property type="match status" value="1"/>
</dbReference>
<keyword evidence="5" id="KW-1185">Reference proteome</keyword>
<evidence type="ECO:0000313" key="5">
    <source>
        <dbReference type="Proteomes" id="UP000053611"/>
    </source>
</evidence>
<keyword evidence="3" id="KW-0472">Membrane</keyword>
<dbReference type="GO" id="GO:0004165">
    <property type="term" value="F:delta(3)-delta(2)-enoyl-CoA isomerase activity"/>
    <property type="evidence" value="ECO:0007669"/>
    <property type="project" value="TreeGrafter"/>
</dbReference>
<proteinExistence type="inferred from homology"/>
<dbReference type="CDD" id="cd06558">
    <property type="entry name" value="crotonase-like"/>
    <property type="match status" value="1"/>
</dbReference>
<name>A0A0J0XMV9_9TREE</name>
<dbReference type="GeneID" id="28986374"/>
<dbReference type="RefSeq" id="XP_018278926.1">
    <property type="nucleotide sequence ID" value="XM_018425771.1"/>
</dbReference>
<sequence>MVGPPVVMDSPSSVTISRPEENVWVLSMERKPDNRLSKEMLALLAKRLDEVEAEWRTKNAGKADKDKVGGAVIFDTHVAKFWSNGFIPAFLTRPGFKEQYVNPLLIRVMNYPLVTVAAISGHCFAGGMLLALACDFRIMGSKSGWISMNELLIGLPLQTGSGAILRSKITDANTLRDVMLGKRWTALEAADAGLIDEVVDNVADPGAVTGRAIELAEEHLPKVALGTWGSIKKGLYNWVGETLLTNPPAVHPEQESIAFFDRLEREKAKL</sequence>
<dbReference type="GO" id="GO:0005777">
    <property type="term" value="C:peroxisome"/>
    <property type="evidence" value="ECO:0007669"/>
    <property type="project" value="TreeGrafter"/>
</dbReference>
<protein>
    <submittedName>
        <fullName evidence="4">ClpP/crotonase</fullName>
    </submittedName>
</protein>
<dbReference type="InterPro" id="IPR018376">
    <property type="entry name" value="Enoyl-CoA_hyd/isom_CS"/>
</dbReference>
<evidence type="ECO:0000256" key="1">
    <source>
        <dbReference type="ARBA" id="ARBA00005254"/>
    </source>
</evidence>
<dbReference type="PANTHER" id="PTHR11941">
    <property type="entry name" value="ENOYL-COA HYDRATASE-RELATED"/>
    <property type="match status" value="1"/>
</dbReference>
<reference evidence="4 5" key="1">
    <citation type="submission" date="2015-03" db="EMBL/GenBank/DDBJ databases">
        <title>Genomics and transcriptomics of the oil-accumulating basidiomycete yeast T. oleaginosus allow insights into substrate utilization and the diverse evolutionary trajectories of mating systems in fungi.</title>
        <authorList>
            <consortium name="DOE Joint Genome Institute"/>
            <person name="Kourist R."/>
            <person name="Kracht O."/>
            <person name="Bracharz F."/>
            <person name="Lipzen A."/>
            <person name="Nolan M."/>
            <person name="Ohm R."/>
            <person name="Grigoriev I."/>
            <person name="Sun S."/>
            <person name="Heitman J."/>
            <person name="Bruck T."/>
            <person name="Nowrousian M."/>
        </authorList>
    </citation>
    <scope>NUCLEOTIDE SEQUENCE [LARGE SCALE GENOMIC DNA]</scope>
    <source>
        <strain evidence="4 5">IBC0246</strain>
    </source>
</reference>
<feature type="transmembrane region" description="Helical" evidence="3">
    <location>
        <begin position="111"/>
        <end position="133"/>
    </location>
</feature>
<dbReference type="Pfam" id="PF00378">
    <property type="entry name" value="ECH_1"/>
    <property type="match status" value="1"/>
</dbReference>
<evidence type="ECO:0000313" key="4">
    <source>
        <dbReference type="EMBL" id="KLT42435.1"/>
    </source>
</evidence>
<dbReference type="EMBL" id="KQ087205">
    <property type="protein sequence ID" value="KLT42435.1"/>
    <property type="molecule type" value="Genomic_DNA"/>
</dbReference>
<dbReference type="Proteomes" id="UP000053611">
    <property type="component" value="Unassembled WGS sequence"/>
</dbReference>
<dbReference type="PROSITE" id="PS00166">
    <property type="entry name" value="ENOYL_COA_HYDRATASE"/>
    <property type="match status" value="1"/>
</dbReference>
<comment type="similarity">
    <text evidence="1 2">Belongs to the enoyl-CoA hydratase/isomerase family.</text>
</comment>
<dbReference type="STRING" id="879819.A0A0J0XMV9"/>
<gene>
    <name evidence="4" type="ORF">CC85DRAFT_308060</name>
</gene>
<dbReference type="SUPFAM" id="SSF52096">
    <property type="entry name" value="ClpP/crotonase"/>
    <property type="match status" value="1"/>
</dbReference>
<keyword evidence="3" id="KW-1133">Transmembrane helix</keyword>
<organism evidence="4 5">
    <name type="scientific">Cutaneotrichosporon oleaginosum</name>
    <dbReference type="NCBI Taxonomy" id="879819"/>
    <lineage>
        <taxon>Eukaryota</taxon>
        <taxon>Fungi</taxon>
        <taxon>Dikarya</taxon>
        <taxon>Basidiomycota</taxon>
        <taxon>Agaricomycotina</taxon>
        <taxon>Tremellomycetes</taxon>
        <taxon>Trichosporonales</taxon>
        <taxon>Trichosporonaceae</taxon>
        <taxon>Cutaneotrichosporon</taxon>
    </lineage>
</organism>
<dbReference type="GO" id="GO:0006635">
    <property type="term" value="P:fatty acid beta-oxidation"/>
    <property type="evidence" value="ECO:0007669"/>
    <property type="project" value="TreeGrafter"/>
</dbReference>
<dbReference type="InterPro" id="IPR029045">
    <property type="entry name" value="ClpP/crotonase-like_dom_sf"/>
</dbReference>